<protein>
    <submittedName>
        <fullName evidence="1">Uncharacterized protein</fullName>
    </submittedName>
</protein>
<organism evidence="1 2">
    <name type="scientific">Lineolata rhizophorae</name>
    <dbReference type="NCBI Taxonomy" id="578093"/>
    <lineage>
        <taxon>Eukaryota</taxon>
        <taxon>Fungi</taxon>
        <taxon>Dikarya</taxon>
        <taxon>Ascomycota</taxon>
        <taxon>Pezizomycotina</taxon>
        <taxon>Dothideomycetes</taxon>
        <taxon>Dothideomycetes incertae sedis</taxon>
        <taxon>Lineolatales</taxon>
        <taxon>Lineolataceae</taxon>
        <taxon>Lineolata</taxon>
    </lineage>
</organism>
<dbReference type="Proteomes" id="UP000799766">
    <property type="component" value="Unassembled WGS sequence"/>
</dbReference>
<sequence length="158" mass="17548">MSLYTVLPTTQRLDELVAAVVLGDHSALSTKEGTVLYQYTWPREQELAVKKEVFYRAGEIKAAGPWATVEAPKTKLLPARLISGELSIGPDELGILVLFQQAELQTWREGTSRRKSKLMPGLILIHPSVYFSLPKNVPFAPLLCHIPPSDNARQLQEG</sequence>
<gene>
    <name evidence="1" type="ORF">BDY21DRAFT_343591</name>
</gene>
<dbReference type="AlphaFoldDB" id="A0A6A6P0Q4"/>
<name>A0A6A6P0Q4_9PEZI</name>
<dbReference type="EMBL" id="MU001680">
    <property type="protein sequence ID" value="KAF2457347.1"/>
    <property type="molecule type" value="Genomic_DNA"/>
</dbReference>
<dbReference type="OrthoDB" id="3789527at2759"/>
<evidence type="ECO:0000313" key="1">
    <source>
        <dbReference type="EMBL" id="KAF2457347.1"/>
    </source>
</evidence>
<evidence type="ECO:0000313" key="2">
    <source>
        <dbReference type="Proteomes" id="UP000799766"/>
    </source>
</evidence>
<reference evidence="1" key="1">
    <citation type="journal article" date="2020" name="Stud. Mycol.">
        <title>101 Dothideomycetes genomes: a test case for predicting lifestyles and emergence of pathogens.</title>
        <authorList>
            <person name="Haridas S."/>
            <person name="Albert R."/>
            <person name="Binder M."/>
            <person name="Bloem J."/>
            <person name="Labutti K."/>
            <person name="Salamov A."/>
            <person name="Andreopoulos B."/>
            <person name="Baker S."/>
            <person name="Barry K."/>
            <person name="Bills G."/>
            <person name="Bluhm B."/>
            <person name="Cannon C."/>
            <person name="Castanera R."/>
            <person name="Culley D."/>
            <person name="Daum C."/>
            <person name="Ezra D."/>
            <person name="Gonzalez J."/>
            <person name="Henrissat B."/>
            <person name="Kuo A."/>
            <person name="Liang C."/>
            <person name="Lipzen A."/>
            <person name="Lutzoni F."/>
            <person name="Magnuson J."/>
            <person name="Mondo S."/>
            <person name="Nolan M."/>
            <person name="Ohm R."/>
            <person name="Pangilinan J."/>
            <person name="Park H.-J."/>
            <person name="Ramirez L."/>
            <person name="Alfaro M."/>
            <person name="Sun H."/>
            <person name="Tritt A."/>
            <person name="Yoshinaga Y."/>
            <person name="Zwiers L.-H."/>
            <person name="Turgeon B."/>
            <person name="Goodwin S."/>
            <person name="Spatafora J."/>
            <person name="Crous P."/>
            <person name="Grigoriev I."/>
        </authorList>
    </citation>
    <scope>NUCLEOTIDE SEQUENCE</scope>
    <source>
        <strain evidence="1">ATCC 16933</strain>
    </source>
</reference>
<accession>A0A6A6P0Q4</accession>
<proteinExistence type="predicted"/>
<keyword evidence="2" id="KW-1185">Reference proteome</keyword>